<protein>
    <submittedName>
        <fullName evidence="1">Uncharacterized protein</fullName>
    </submittedName>
</protein>
<evidence type="ECO:0000313" key="1">
    <source>
        <dbReference type="EMBL" id="MDA0645191.1"/>
    </source>
</evidence>
<reference evidence="1 2" key="1">
    <citation type="submission" date="2022-11" db="EMBL/GenBank/DDBJ databases">
        <title>Nonomuraea corallina sp. nov., a new species of the genus Nonomuraea isolated from sea side sediment in Thai sea.</title>
        <authorList>
            <person name="Ngamcharungchit C."/>
            <person name="Matsumoto A."/>
            <person name="Suriyachadkun C."/>
            <person name="Panbangred W."/>
            <person name="Inahashi Y."/>
            <person name="Intra B."/>
        </authorList>
    </citation>
    <scope>NUCLEOTIDE SEQUENCE [LARGE SCALE GENOMIC DNA]</scope>
    <source>
        <strain evidence="1 2">DSM 43553</strain>
    </source>
</reference>
<dbReference type="Proteomes" id="UP001212498">
    <property type="component" value="Unassembled WGS sequence"/>
</dbReference>
<dbReference type="RefSeq" id="WP_271278929.1">
    <property type="nucleotide sequence ID" value="NZ_BAABFD010000002.1"/>
</dbReference>
<gene>
    <name evidence="1" type="ORF">OUY24_31575</name>
</gene>
<comment type="caution">
    <text evidence="1">The sequence shown here is derived from an EMBL/GenBank/DDBJ whole genome shotgun (WGS) entry which is preliminary data.</text>
</comment>
<evidence type="ECO:0000313" key="2">
    <source>
        <dbReference type="Proteomes" id="UP001212498"/>
    </source>
</evidence>
<accession>A0ABT4T889</accession>
<organism evidence="1 2">
    <name type="scientific">Nonomuraea ferruginea</name>
    <dbReference type="NCBI Taxonomy" id="46174"/>
    <lineage>
        <taxon>Bacteria</taxon>
        <taxon>Bacillati</taxon>
        <taxon>Actinomycetota</taxon>
        <taxon>Actinomycetes</taxon>
        <taxon>Streptosporangiales</taxon>
        <taxon>Streptosporangiaceae</taxon>
        <taxon>Nonomuraea</taxon>
    </lineage>
</organism>
<keyword evidence="2" id="KW-1185">Reference proteome</keyword>
<dbReference type="EMBL" id="JAPNUD010000126">
    <property type="protein sequence ID" value="MDA0645191.1"/>
    <property type="molecule type" value="Genomic_DNA"/>
</dbReference>
<sequence>MATPWWKDEDRLLAALRRADEAAREVPPEFVVAGKAIFTWHDVDAELASLTYDSAAEREELSPTRGAEHVPLRALIFATGEVTIELEVGREALMGQVVPARPGTAYTHLVTGAVVESAIDESGCFVFRPAPSQAFRLQCSPSSGTNVVTDWIAL</sequence>
<name>A0ABT4T889_9ACTN</name>
<proteinExistence type="predicted"/>